<dbReference type="EMBL" id="JARYZI010000007">
    <property type="protein sequence ID" value="MDH8678748.1"/>
    <property type="molecule type" value="Genomic_DNA"/>
</dbReference>
<evidence type="ECO:0000259" key="4">
    <source>
        <dbReference type="PROSITE" id="PS50111"/>
    </source>
</evidence>
<feature type="transmembrane region" description="Helical" evidence="3">
    <location>
        <begin position="101"/>
        <end position="118"/>
    </location>
</feature>
<keyword evidence="3" id="KW-0812">Transmembrane</keyword>
<gene>
    <name evidence="5" type="ORF">QE109_11350</name>
</gene>
<comment type="caution">
    <text evidence="5">The sequence shown here is derived from an EMBL/GenBank/DDBJ whole genome shotgun (WGS) entry which is preliminary data.</text>
</comment>
<proteinExistence type="predicted"/>
<accession>A0ABT6NEB5</accession>
<protein>
    <submittedName>
        <fullName evidence="5">Methyl-accepting chemotaxis protein</fullName>
    </submittedName>
</protein>
<keyword evidence="3" id="KW-1133">Transmembrane helix</keyword>
<dbReference type="PANTHER" id="PTHR32089:SF112">
    <property type="entry name" value="LYSOZYME-LIKE PROTEIN-RELATED"/>
    <property type="match status" value="1"/>
</dbReference>
<feature type="transmembrane region" description="Helical" evidence="3">
    <location>
        <begin position="48"/>
        <end position="68"/>
    </location>
</feature>
<keyword evidence="6" id="KW-1185">Reference proteome</keyword>
<dbReference type="PROSITE" id="PS50111">
    <property type="entry name" value="CHEMOTAXIS_TRANSDUC_2"/>
    <property type="match status" value="1"/>
</dbReference>
<evidence type="ECO:0000256" key="3">
    <source>
        <dbReference type="SAM" id="Phobius"/>
    </source>
</evidence>
<dbReference type="RefSeq" id="WP_281094639.1">
    <property type="nucleotide sequence ID" value="NZ_JARYZI010000007.1"/>
</dbReference>
<keyword evidence="3" id="KW-0472">Membrane</keyword>
<evidence type="ECO:0000313" key="6">
    <source>
        <dbReference type="Proteomes" id="UP001158045"/>
    </source>
</evidence>
<feature type="transmembrane region" description="Helical" evidence="3">
    <location>
        <begin position="20"/>
        <end position="42"/>
    </location>
</feature>
<dbReference type="PANTHER" id="PTHR32089">
    <property type="entry name" value="METHYL-ACCEPTING CHEMOTAXIS PROTEIN MCPB"/>
    <property type="match status" value="1"/>
</dbReference>
<evidence type="ECO:0000313" key="5">
    <source>
        <dbReference type="EMBL" id="MDH8678748.1"/>
    </source>
</evidence>
<dbReference type="Proteomes" id="UP001158045">
    <property type="component" value="Unassembled WGS sequence"/>
</dbReference>
<name>A0ABT6NEB5_9FIRM</name>
<dbReference type="SMART" id="SM00283">
    <property type="entry name" value="MA"/>
    <property type="match status" value="1"/>
</dbReference>
<dbReference type="InterPro" id="IPR004089">
    <property type="entry name" value="MCPsignal_dom"/>
</dbReference>
<dbReference type="SUPFAM" id="SSF58104">
    <property type="entry name" value="Methyl-accepting chemotaxis protein (MCP) signaling domain"/>
    <property type="match status" value="1"/>
</dbReference>
<reference evidence="5 6" key="1">
    <citation type="submission" date="2023-04" db="EMBL/GenBank/DDBJ databases">
        <title>Fusibacter bizertensis strain WBS, isolated from littoral bottom sediments of the Arctic seas - biochemical and genomic analysis.</title>
        <authorList>
            <person name="Brioukhanov A.L."/>
        </authorList>
    </citation>
    <scope>NUCLEOTIDE SEQUENCE [LARGE SCALE GENOMIC DNA]</scope>
    <source>
        <strain evidence="5 6">WBS</strain>
    </source>
</reference>
<feature type="domain" description="Methyl-accepting transducer" evidence="4">
    <location>
        <begin position="214"/>
        <end position="471"/>
    </location>
</feature>
<feature type="transmembrane region" description="Helical" evidence="3">
    <location>
        <begin position="125"/>
        <end position="144"/>
    </location>
</feature>
<sequence length="491" mass="53644">MEEISNSKARNHQIMKIIAVTYSIIGAISLLGAYGVFLAPGYSGDLNMFSLGTITFFALIAIGNAMYLRKHFSRYSNLVTLLSGYLPLAFFSIFMVESNRLSFLTLFMFLIPLALNTTRKYTLGFGLLGLLTLVFWTLSSSLLITTEKAMLMVIGIQAFATVLVASNGFSKELDRSTKAAETLSTKAELERIDLLKRQASVENVKNDLGDMFRKIEHSSSAMNTLVNAMEEIAKGSYDQTVATESITHQSKLILGLIESFKQEVTEVNDFSNHISELGHELSLLNDQIAKLAINNTQTINQLDDEVKVNAQKVNDIKGILQLVKAVANQTNLLALNASIEAARAGESGKGFAVVAQEIRKLAEDTDELSDKIDIEIGGITVSFEHLQEGFTGLVTTNEQTGQSLDKISDRIASLDQGTDTLKEKVLSMDSGVNKIMDANSKLTENTETISAALEESTAIIEEVKATTDSVDKDMDEIMVSSQSIDKVISTI</sequence>
<dbReference type="Gene3D" id="1.10.287.950">
    <property type="entry name" value="Methyl-accepting chemotaxis protein"/>
    <property type="match status" value="1"/>
</dbReference>
<evidence type="ECO:0000256" key="1">
    <source>
        <dbReference type="ARBA" id="ARBA00023224"/>
    </source>
</evidence>
<dbReference type="Pfam" id="PF00015">
    <property type="entry name" value="MCPsignal"/>
    <property type="match status" value="1"/>
</dbReference>
<evidence type="ECO:0000256" key="2">
    <source>
        <dbReference type="PROSITE-ProRule" id="PRU00284"/>
    </source>
</evidence>
<organism evidence="5 6">
    <name type="scientific">Fusibacter bizertensis</name>
    <dbReference type="NCBI Taxonomy" id="1488331"/>
    <lineage>
        <taxon>Bacteria</taxon>
        <taxon>Bacillati</taxon>
        <taxon>Bacillota</taxon>
        <taxon>Clostridia</taxon>
        <taxon>Eubacteriales</taxon>
        <taxon>Eubacteriales Family XII. Incertae Sedis</taxon>
        <taxon>Fusibacter</taxon>
    </lineage>
</organism>
<feature type="transmembrane region" description="Helical" evidence="3">
    <location>
        <begin position="75"/>
        <end position="95"/>
    </location>
</feature>
<keyword evidence="1 2" id="KW-0807">Transducer</keyword>